<feature type="region of interest" description="Disordered" evidence="1">
    <location>
        <begin position="192"/>
        <end position="213"/>
    </location>
</feature>
<accession>A0A8H7CEI4</accession>
<dbReference type="AlphaFoldDB" id="A0A8H7CEI4"/>
<organism evidence="2 3">
    <name type="scientific">Mycena venus</name>
    <dbReference type="NCBI Taxonomy" id="2733690"/>
    <lineage>
        <taxon>Eukaryota</taxon>
        <taxon>Fungi</taxon>
        <taxon>Dikarya</taxon>
        <taxon>Basidiomycota</taxon>
        <taxon>Agaricomycotina</taxon>
        <taxon>Agaricomycetes</taxon>
        <taxon>Agaricomycetidae</taxon>
        <taxon>Agaricales</taxon>
        <taxon>Marasmiineae</taxon>
        <taxon>Mycenaceae</taxon>
        <taxon>Mycena</taxon>
    </lineage>
</organism>
<sequence>MNQQLATHPCYKNPNPRSRLKPETTFTLKYIKMCSHTIPANYPYALFAIAGLYAEKGSVYEYLPVPFFEFRGYGAPPADVGTPGDVYIDLTPGAHALYSRSEEDWARWAGPAAPEMLGHPHFFDYKQSRYVNFHPEEGIEWVCKQTILRRKEALRAAGFLKNRHAASAQAGFDLVSMIIGMYLASTAVDAKGLSSPTPHEDGDSDLFASDSESSDAESKVSEAFYLSKRARTVASSSSVSAALVANRSKSKAPPSSPPSAYRHPSPDPDIMQLEKVLKVLQADKELQSLRRRKRELMASLPTTRGFELAPELVQTLEKEYNKYYPSAVPSVAPAEAKQALPELRCRVDQTKKTLLATKMRRAEVEKQLAERRQWCEAIRQKHQEEEEEI</sequence>
<evidence type="ECO:0000256" key="1">
    <source>
        <dbReference type="SAM" id="MobiDB-lite"/>
    </source>
</evidence>
<dbReference type="EMBL" id="JACAZI010000031">
    <property type="protein sequence ID" value="KAF7333057.1"/>
    <property type="molecule type" value="Genomic_DNA"/>
</dbReference>
<protein>
    <submittedName>
        <fullName evidence="2">Uncharacterized protein</fullName>
    </submittedName>
</protein>
<comment type="caution">
    <text evidence="2">The sequence shown here is derived from an EMBL/GenBank/DDBJ whole genome shotgun (WGS) entry which is preliminary data.</text>
</comment>
<name>A0A8H7CEI4_9AGAR</name>
<reference evidence="2" key="1">
    <citation type="submission" date="2020-05" db="EMBL/GenBank/DDBJ databases">
        <title>Mycena genomes resolve the evolution of fungal bioluminescence.</title>
        <authorList>
            <person name="Tsai I.J."/>
        </authorList>
    </citation>
    <scope>NUCLEOTIDE SEQUENCE</scope>
    <source>
        <strain evidence="2">CCC161011</strain>
    </source>
</reference>
<dbReference type="OrthoDB" id="3067611at2759"/>
<dbReference type="Proteomes" id="UP000620124">
    <property type="component" value="Unassembled WGS sequence"/>
</dbReference>
<proteinExistence type="predicted"/>
<evidence type="ECO:0000313" key="2">
    <source>
        <dbReference type="EMBL" id="KAF7333057.1"/>
    </source>
</evidence>
<gene>
    <name evidence="2" type="ORF">MVEN_02412300</name>
</gene>
<feature type="region of interest" description="Disordered" evidence="1">
    <location>
        <begin position="245"/>
        <end position="268"/>
    </location>
</feature>
<evidence type="ECO:0000313" key="3">
    <source>
        <dbReference type="Proteomes" id="UP000620124"/>
    </source>
</evidence>
<keyword evidence="3" id="KW-1185">Reference proteome</keyword>
<feature type="compositionally biased region" description="Low complexity" evidence="1">
    <location>
        <begin position="245"/>
        <end position="263"/>
    </location>
</feature>